<gene>
    <name evidence="1" type="ORF">EAJ18_11445</name>
</gene>
<proteinExistence type="predicted"/>
<sequence>MLLTLPEIKAQLRLDEDFTDEDPFLELLGSAVQARTESFLNRKLYEKDEAIPEEDSEGLVLTDDVRLGMLLLLTHYYENRSSVSEVEKSEMPLAYNWLVGPYRFIPL</sequence>
<dbReference type="InterPro" id="IPR006450">
    <property type="entry name" value="Phage_HK97_gp6-like"/>
</dbReference>
<accession>A0ABY0HUN5</accession>
<evidence type="ECO:0000313" key="1">
    <source>
        <dbReference type="EMBL" id="RYT43687.1"/>
    </source>
</evidence>
<name>A0ABY0HUN5_CITAM</name>
<dbReference type="InterPro" id="IPR021146">
    <property type="entry name" value="Phage_gp6-like_head-tail"/>
</dbReference>
<dbReference type="Pfam" id="PF05135">
    <property type="entry name" value="Phage_connect_1"/>
    <property type="match status" value="1"/>
</dbReference>
<keyword evidence="2" id="KW-1185">Reference proteome</keyword>
<dbReference type="NCBIfam" id="TIGR01560">
    <property type="entry name" value="put_DNA_pack"/>
    <property type="match status" value="1"/>
</dbReference>
<organism evidence="1 2">
    <name type="scientific">Citrobacter amalonaticus</name>
    <dbReference type="NCBI Taxonomy" id="35703"/>
    <lineage>
        <taxon>Bacteria</taxon>
        <taxon>Pseudomonadati</taxon>
        <taxon>Pseudomonadota</taxon>
        <taxon>Gammaproteobacteria</taxon>
        <taxon>Enterobacterales</taxon>
        <taxon>Enterobacteriaceae</taxon>
        <taxon>Citrobacter</taxon>
    </lineage>
</organism>
<dbReference type="CDD" id="cd08054">
    <property type="entry name" value="gp6"/>
    <property type="match status" value="1"/>
</dbReference>
<dbReference type="EMBL" id="RCYA01000004">
    <property type="protein sequence ID" value="RYT43687.1"/>
    <property type="molecule type" value="Genomic_DNA"/>
</dbReference>
<evidence type="ECO:0000313" key="2">
    <source>
        <dbReference type="Proteomes" id="UP000292985"/>
    </source>
</evidence>
<dbReference type="Gene3D" id="1.10.3230.30">
    <property type="entry name" value="Phage gp6-like head-tail connector protein"/>
    <property type="match status" value="1"/>
</dbReference>
<dbReference type="Proteomes" id="UP000292985">
    <property type="component" value="Unassembled WGS sequence"/>
</dbReference>
<reference evidence="1 2" key="1">
    <citation type="journal article" date="2019" name="Science, e1252229">
        <title>Invertible promoters mediate bacterial phase variation, antibiotic resistance, and host adaptation in the gut.</title>
        <authorList>
            <person name="Jiang X."/>
            <person name="Hall A.B."/>
            <person name="Arthur T.D."/>
            <person name="Plichta D.R."/>
            <person name="Covington C.T."/>
            <person name="Poyet M."/>
            <person name="Crothers J."/>
            <person name="Moses P.L."/>
            <person name="Tolonen A.C."/>
            <person name="Vlamakis H."/>
            <person name="Alm E.J."/>
            <person name="Xavier R.J."/>
        </authorList>
    </citation>
    <scope>NUCLEOTIDE SEQUENCE [LARGE SCALE GENOMIC DNA]</scope>
    <source>
        <strain evidence="2">ca_0067</strain>
    </source>
</reference>
<protein>
    <submittedName>
        <fullName evidence="1">Phage gp6-like head-tail connector protein</fullName>
    </submittedName>
</protein>
<dbReference type="RefSeq" id="WP_130097655.1">
    <property type="nucleotide sequence ID" value="NZ_RCYA01000004.1"/>
</dbReference>
<comment type="caution">
    <text evidence="1">The sequence shown here is derived from an EMBL/GenBank/DDBJ whole genome shotgun (WGS) entry which is preliminary data.</text>
</comment>